<dbReference type="Gene3D" id="3.40.50.2000">
    <property type="entry name" value="Glycogen Phosphorylase B"/>
    <property type="match status" value="2"/>
</dbReference>
<reference evidence="6" key="2">
    <citation type="submission" date="2023-06" db="EMBL/GenBank/DDBJ databases">
        <authorList>
            <person name="Ma L."/>
            <person name="Liu K.-W."/>
            <person name="Li Z."/>
            <person name="Hsiao Y.-Y."/>
            <person name="Qi Y."/>
            <person name="Fu T."/>
            <person name="Tang G."/>
            <person name="Zhang D."/>
            <person name="Sun W.-H."/>
            <person name="Liu D.-K."/>
            <person name="Li Y."/>
            <person name="Chen G.-Z."/>
            <person name="Liu X.-D."/>
            <person name="Liao X.-Y."/>
            <person name="Jiang Y.-T."/>
            <person name="Yu X."/>
            <person name="Hao Y."/>
            <person name="Huang J."/>
            <person name="Zhao X.-W."/>
            <person name="Ke S."/>
            <person name="Chen Y.-Y."/>
            <person name="Wu W.-L."/>
            <person name="Hsu J.-L."/>
            <person name="Lin Y.-F."/>
            <person name="Huang M.-D."/>
            <person name="Li C.-Y."/>
            <person name="Huang L."/>
            <person name="Wang Z.-W."/>
            <person name="Zhao X."/>
            <person name="Zhong W.-Y."/>
            <person name="Peng D.-H."/>
            <person name="Ahmad S."/>
            <person name="Lan S."/>
            <person name="Zhang J.-S."/>
            <person name="Tsai W.-C."/>
            <person name="Van De Peer Y."/>
            <person name="Liu Z.-J."/>
        </authorList>
    </citation>
    <scope>NUCLEOTIDE SEQUENCE</scope>
    <source>
        <strain evidence="6">CP</strain>
        <tissue evidence="6">Leaves</tissue>
    </source>
</reference>
<dbReference type="SUPFAM" id="SSF53756">
    <property type="entry name" value="UDP-Glycosyltransferase/glycogen phosphorylase"/>
    <property type="match status" value="1"/>
</dbReference>
<dbReference type="FunFam" id="3.40.50.2000:FF:000054">
    <property type="entry name" value="Glycosyltransferase"/>
    <property type="match status" value="1"/>
</dbReference>
<dbReference type="GO" id="GO:0008194">
    <property type="term" value="F:UDP-glycosyltransferase activity"/>
    <property type="evidence" value="ECO:0007669"/>
    <property type="project" value="InterPro"/>
</dbReference>
<protein>
    <recommendedName>
        <fullName evidence="5">Glycosyltransferase</fullName>
        <ecNumber evidence="5">2.4.1.-</ecNumber>
    </recommendedName>
</protein>
<gene>
    <name evidence="6" type="primary">AS</name>
    <name evidence="6" type="ORF">QJS10_CPB12g01141</name>
</gene>
<evidence type="ECO:0000256" key="3">
    <source>
        <dbReference type="ARBA" id="ARBA00022679"/>
    </source>
</evidence>
<dbReference type="FunFam" id="3.40.50.2000:FF:000051">
    <property type="entry name" value="Glycosyltransferase"/>
    <property type="match status" value="1"/>
</dbReference>
<organism evidence="6 7">
    <name type="scientific">Acorus calamus</name>
    <name type="common">Sweet flag</name>
    <dbReference type="NCBI Taxonomy" id="4465"/>
    <lineage>
        <taxon>Eukaryota</taxon>
        <taxon>Viridiplantae</taxon>
        <taxon>Streptophyta</taxon>
        <taxon>Embryophyta</taxon>
        <taxon>Tracheophyta</taxon>
        <taxon>Spermatophyta</taxon>
        <taxon>Magnoliopsida</taxon>
        <taxon>Liliopsida</taxon>
        <taxon>Acoraceae</taxon>
        <taxon>Acorus</taxon>
    </lineage>
</organism>
<keyword evidence="2 4" id="KW-0328">Glycosyltransferase</keyword>
<dbReference type="CDD" id="cd03784">
    <property type="entry name" value="GT1_Gtf-like"/>
    <property type="match status" value="1"/>
</dbReference>
<reference evidence="6" key="1">
    <citation type="journal article" date="2023" name="Nat. Commun.">
        <title>Diploid and tetraploid genomes of Acorus and the evolution of monocots.</title>
        <authorList>
            <person name="Ma L."/>
            <person name="Liu K.W."/>
            <person name="Li Z."/>
            <person name="Hsiao Y.Y."/>
            <person name="Qi Y."/>
            <person name="Fu T."/>
            <person name="Tang G.D."/>
            <person name="Zhang D."/>
            <person name="Sun W.H."/>
            <person name="Liu D.K."/>
            <person name="Li Y."/>
            <person name="Chen G.Z."/>
            <person name="Liu X.D."/>
            <person name="Liao X.Y."/>
            <person name="Jiang Y.T."/>
            <person name="Yu X."/>
            <person name="Hao Y."/>
            <person name="Huang J."/>
            <person name="Zhao X.W."/>
            <person name="Ke S."/>
            <person name="Chen Y.Y."/>
            <person name="Wu W.L."/>
            <person name="Hsu J.L."/>
            <person name="Lin Y.F."/>
            <person name="Huang M.D."/>
            <person name="Li C.Y."/>
            <person name="Huang L."/>
            <person name="Wang Z.W."/>
            <person name="Zhao X."/>
            <person name="Zhong W.Y."/>
            <person name="Peng D.H."/>
            <person name="Ahmad S."/>
            <person name="Lan S."/>
            <person name="Zhang J.S."/>
            <person name="Tsai W.C."/>
            <person name="Van de Peer Y."/>
            <person name="Liu Z.J."/>
        </authorList>
    </citation>
    <scope>NUCLEOTIDE SEQUENCE</scope>
    <source>
        <strain evidence="6">CP</strain>
    </source>
</reference>
<comment type="similarity">
    <text evidence="1 4">Belongs to the UDP-glycosyltransferase family.</text>
</comment>
<evidence type="ECO:0000313" key="7">
    <source>
        <dbReference type="Proteomes" id="UP001180020"/>
    </source>
</evidence>
<dbReference type="Pfam" id="PF00201">
    <property type="entry name" value="UDPGT"/>
    <property type="match status" value="1"/>
</dbReference>
<evidence type="ECO:0000256" key="4">
    <source>
        <dbReference type="RuleBase" id="RU003718"/>
    </source>
</evidence>
<sequence length="477" mass="52173">MLTNERTHIAIMPSPGAGHLTPLAELAKRLVRHPHDFSVTLIVVSIASSSPSSQHAYLNHLNSSTSIDVHQLPPADLSDLPDDVPPEPRFFLAVQRSLPNLRHSLATRSILPFSALIVDFFAIDAFAVTKELGIPGYLYFTSSCNNLCHMFYLPILHATTVCEYRDLEEPIRLPGCVPIMGKDFVEPLQDRKSTAYQIMIDLAKRYMEAEGVLVNTFEAMEPGPIKALEVPEPGRPPVYTIGPMVQTVGPVEDLSGSDCLRWLDQQPSESVLFVCFGSGGTLSREQLTELAFGLELSGQRFLWVVRSPAEKMSAALFAGGGGGGKEEDEPLDSLPEGFLERTRGWGLVVPSWAPQSQVLAHTSTGGFMSHCGWNSTLESVVNGVPLIAWPLYAEQKMNAVMLTEGAGIAIRAITGEDGLVGREEVVRVVKGLMEEGKEVKQRVKWLQVEGKKALGEGGSSYKALLDVTEMWRTPKKL</sequence>
<dbReference type="Proteomes" id="UP001180020">
    <property type="component" value="Unassembled WGS sequence"/>
</dbReference>
<evidence type="ECO:0000256" key="1">
    <source>
        <dbReference type="ARBA" id="ARBA00009995"/>
    </source>
</evidence>
<dbReference type="PANTHER" id="PTHR48046:SF1">
    <property type="entry name" value="GLYCOSYLTRANSFERASE-RELATED"/>
    <property type="match status" value="1"/>
</dbReference>
<dbReference type="InterPro" id="IPR035595">
    <property type="entry name" value="UDP_glycos_trans_CS"/>
</dbReference>
<evidence type="ECO:0000256" key="5">
    <source>
        <dbReference type="RuleBase" id="RU362057"/>
    </source>
</evidence>
<accession>A0AAV9DRZ8</accession>
<keyword evidence="3 4" id="KW-0808">Transferase</keyword>
<proteinExistence type="inferred from homology"/>
<comment type="caution">
    <text evidence="6">The sequence shown here is derived from an EMBL/GenBank/DDBJ whole genome shotgun (WGS) entry which is preliminary data.</text>
</comment>
<keyword evidence="7" id="KW-1185">Reference proteome</keyword>
<evidence type="ECO:0000313" key="6">
    <source>
        <dbReference type="EMBL" id="KAK1302767.1"/>
    </source>
</evidence>
<dbReference type="PANTHER" id="PTHR48046">
    <property type="entry name" value="UDP-GLYCOSYLTRANSFERASE 72E1"/>
    <property type="match status" value="1"/>
</dbReference>
<dbReference type="EC" id="2.4.1.-" evidence="5"/>
<dbReference type="EMBL" id="JAUJYO010000012">
    <property type="protein sequence ID" value="KAK1302767.1"/>
    <property type="molecule type" value="Genomic_DNA"/>
</dbReference>
<dbReference type="InterPro" id="IPR002213">
    <property type="entry name" value="UDP_glucos_trans"/>
</dbReference>
<dbReference type="AlphaFoldDB" id="A0AAV9DRZ8"/>
<dbReference type="PROSITE" id="PS00375">
    <property type="entry name" value="UDPGT"/>
    <property type="match status" value="1"/>
</dbReference>
<evidence type="ECO:0000256" key="2">
    <source>
        <dbReference type="ARBA" id="ARBA00022676"/>
    </source>
</evidence>
<name>A0AAV9DRZ8_ACOCL</name>